<evidence type="ECO:0000256" key="7">
    <source>
        <dbReference type="ARBA" id="ARBA00048045"/>
    </source>
</evidence>
<evidence type="ECO:0000256" key="3">
    <source>
        <dbReference type="ARBA" id="ARBA00022694"/>
    </source>
</evidence>
<sequence>MLPLAFLPEKRFMLRALELAQEAAAAGEVPVGAVVVKEGRVIGEGRNRREAGKTALAHAELEAIHQACQALGTWRLTGCDLYVTLEPCPMCTGAIINAHMDRVVYGADDERAGCCGTAADLFALPYSHRPELYRGFFEAEAKALLRAFFQALRT</sequence>
<dbReference type="PROSITE" id="PS00903">
    <property type="entry name" value="CYT_DCMP_DEAMINASES_1"/>
    <property type="match status" value="1"/>
</dbReference>
<evidence type="ECO:0000256" key="4">
    <source>
        <dbReference type="ARBA" id="ARBA00022723"/>
    </source>
</evidence>
<dbReference type="InterPro" id="IPR058535">
    <property type="entry name" value="MafB19-deam"/>
</dbReference>
<evidence type="ECO:0000256" key="2">
    <source>
        <dbReference type="ARBA" id="ARBA00011738"/>
    </source>
</evidence>
<dbReference type="PANTHER" id="PTHR11079:SF202">
    <property type="entry name" value="TRNA-SPECIFIC ADENOSINE DEAMINASE"/>
    <property type="match status" value="1"/>
</dbReference>
<dbReference type="EC" id="3.5.4.33" evidence="8"/>
<organism evidence="10 11">
    <name type="scientific">Candidatus Acutalibacter ornithocaccae</name>
    <dbReference type="NCBI Taxonomy" id="2838416"/>
    <lineage>
        <taxon>Bacteria</taxon>
        <taxon>Bacillati</taxon>
        <taxon>Bacillota</taxon>
        <taxon>Clostridia</taxon>
        <taxon>Eubacteriales</taxon>
        <taxon>Acutalibacteraceae</taxon>
        <taxon>Acutalibacter</taxon>
    </lineage>
</organism>
<dbReference type="PROSITE" id="PS51747">
    <property type="entry name" value="CYT_DCMP_DEAMINASES_2"/>
    <property type="match status" value="1"/>
</dbReference>
<feature type="binding site" evidence="8">
    <location>
        <position position="91"/>
    </location>
    <ligand>
        <name>Zn(2+)</name>
        <dbReference type="ChEBI" id="CHEBI:29105"/>
        <note>catalytic</note>
    </ligand>
</feature>
<feature type="domain" description="CMP/dCMP-type deaminase" evidence="9">
    <location>
        <begin position="7"/>
        <end position="140"/>
    </location>
</feature>
<comment type="caution">
    <text evidence="10">The sequence shown here is derived from an EMBL/GenBank/DDBJ whole genome shotgun (WGS) entry which is preliminary data.</text>
</comment>
<dbReference type="GO" id="GO:0008270">
    <property type="term" value="F:zinc ion binding"/>
    <property type="evidence" value="ECO:0007669"/>
    <property type="project" value="UniProtKB-UniRule"/>
</dbReference>
<keyword evidence="3 8" id="KW-0819">tRNA processing</keyword>
<evidence type="ECO:0000256" key="6">
    <source>
        <dbReference type="ARBA" id="ARBA00022833"/>
    </source>
</evidence>
<dbReference type="Pfam" id="PF14437">
    <property type="entry name" value="MafB19-deam"/>
    <property type="match status" value="1"/>
</dbReference>
<name>A0A9D2M0Y8_9FIRM</name>
<dbReference type="EMBL" id="DWXZ01000258">
    <property type="protein sequence ID" value="HJB38761.1"/>
    <property type="molecule type" value="Genomic_DNA"/>
</dbReference>
<feature type="binding site" evidence="8">
    <location>
        <position position="88"/>
    </location>
    <ligand>
        <name>Zn(2+)</name>
        <dbReference type="ChEBI" id="CHEBI:29105"/>
        <note>catalytic</note>
    </ligand>
</feature>
<evidence type="ECO:0000313" key="11">
    <source>
        <dbReference type="Proteomes" id="UP000824214"/>
    </source>
</evidence>
<keyword evidence="6 8" id="KW-0862">Zinc</keyword>
<reference evidence="10" key="1">
    <citation type="journal article" date="2021" name="PeerJ">
        <title>Extensive microbial diversity within the chicken gut microbiome revealed by metagenomics and culture.</title>
        <authorList>
            <person name="Gilroy R."/>
            <person name="Ravi A."/>
            <person name="Getino M."/>
            <person name="Pursley I."/>
            <person name="Horton D.L."/>
            <person name="Alikhan N.F."/>
            <person name="Baker D."/>
            <person name="Gharbi K."/>
            <person name="Hall N."/>
            <person name="Watson M."/>
            <person name="Adriaenssens E.M."/>
            <person name="Foster-Nyarko E."/>
            <person name="Jarju S."/>
            <person name="Secka A."/>
            <person name="Antonio M."/>
            <person name="Oren A."/>
            <person name="Chaudhuri R.R."/>
            <person name="La Ragione R."/>
            <person name="Hildebrand F."/>
            <person name="Pallen M.J."/>
        </authorList>
    </citation>
    <scope>NUCLEOTIDE SEQUENCE</scope>
    <source>
        <strain evidence="10">ChiBcolR8-3208</strain>
    </source>
</reference>
<dbReference type="InterPro" id="IPR016192">
    <property type="entry name" value="APOBEC/CMP_deaminase_Zn-bd"/>
</dbReference>
<evidence type="ECO:0000313" key="10">
    <source>
        <dbReference type="EMBL" id="HJB38761.1"/>
    </source>
</evidence>
<dbReference type="InterPro" id="IPR002125">
    <property type="entry name" value="CMP_dCMP_dom"/>
</dbReference>
<accession>A0A9D2M0Y8</accession>
<comment type="similarity">
    <text evidence="1">Belongs to the cytidine and deoxycytidylate deaminase family. ADAT2 subfamily.</text>
</comment>
<dbReference type="SUPFAM" id="SSF53927">
    <property type="entry name" value="Cytidine deaminase-like"/>
    <property type="match status" value="1"/>
</dbReference>
<reference evidence="10" key="2">
    <citation type="submission" date="2021-04" db="EMBL/GenBank/DDBJ databases">
        <authorList>
            <person name="Gilroy R."/>
        </authorList>
    </citation>
    <scope>NUCLEOTIDE SEQUENCE</scope>
    <source>
        <strain evidence="10">ChiBcolR8-3208</strain>
    </source>
</reference>
<dbReference type="PANTHER" id="PTHR11079">
    <property type="entry name" value="CYTOSINE DEAMINASE FAMILY MEMBER"/>
    <property type="match status" value="1"/>
</dbReference>
<dbReference type="Proteomes" id="UP000824214">
    <property type="component" value="Unassembled WGS sequence"/>
</dbReference>
<keyword evidence="5 8" id="KW-0378">Hydrolase</keyword>
<evidence type="ECO:0000259" key="9">
    <source>
        <dbReference type="PROSITE" id="PS51747"/>
    </source>
</evidence>
<dbReference type="GO" id="GO:0002100">
    <property type="term" value="P:tRNA wobble adenosine to inosine editing"/>
    <property type="evidence" value="ECO:0007669"/>
    <property type="project" value="UniProtKB-UniRule"/>
</dbReference>
<comment type="subunit">
    <text evidence="2 8">Homodimer.</text>
</comment>
<feature type="active site" description="Proton donor" evidence="8">
    <location>
        <position position="60"/>
    </location>
</feature>
<dbReference type="AlphaFoldDB" id="A0A9D2M0Y8"/>
<dbReference type="HAMAP" id="MF_00972">
    <property type="entry name" value="tRNA_aden_deaminase"/>
    <property type="match status" value="1"/>
</dbReference>
<evidence type="ECO:0000256" key="1">
    <source>
        <dbReference type="ARBA" id="ARBA00010669"/>
    </source>
</evidence>
<gene>
    <name evidence="8" type="primary">tadA</name>
    <name evidence="10" type="ORF">H9942_11970</name>
</gene>
<dbReference type="InterPro" id="IPR028883">
    <property type="entry name" value="tRNA_aden_deaminase"/>
</dbReference>
<feature type="binding site" evidence="8">
    <location>
        <position position="58"/>
    </location>
    <ligand>
        <name>Zn(2+)</name>
        <dbReference type="ChEBI" id="CHEBI:29105"/>
        <note>catalytic</note>
    </ligand>
</feature>
<evidence type="ECO:0000256" key="5">
    <source>
        <dbReference type="ARBA" id="ARBA00022801"/>
    </source>
</evidence>
<comment type="cofactor">
    <cofactor evidence="8">
        <name>Zn(2+)</name>
        <dbReference type="ChEBI" id="CHEBI:29105"/>
    </cofactor>
    <text evidence="8">Binds 1 zinc ion per subunit.</text>
</comment>
<dbReference type="InterPro" id="IPR016193">
    <property type="entry name" value="Cytidine_deaminase-like"/>
</dbReference>
<keyword evidence="4 8" id="KW-0479">Metal-binding</keyword>
<dbReference type="GO" id="GO:0052717">
    <property type="term" value="F:tRNA-specific adenosine-34 deaminase activity"/>
    <property type="evidence" value="ECO:0007669"/>
    <property type="project" value="UniProtKB-UniRule"/>
</dbReference>
<protein>
    <recommendedName>
        <fullName evidence="8">tRNA-specific adenosine deaminase</fullName>
        <ecNumber evidence="8">3.5.4.33</ecNumber>
    </recommendedName>
</protein>
<dbReference type="Gene3D" id="3.40.140.10">
    <property type="entry name" value="Cytidine Deaminase, domain 2"/>
    <property type="match status" value="1"/>
</dbReference>
<dbReference type="CDD" id="cd01285">
    <property type="entry name" value="nucleoside_deaminase"/>
    <property type="match status" value="1"/>
</dbReference>
<comment type="catalytic activity">
    <reaction evidence="7 8">
        <text>adenosine(34) in tRNA + H2O + H(+) = inosine(34) in tRNA + NH4(+)</text>
        <dbReference type="Rhea" id="RHEA:43168"/>
        <dbReference type="Rhea" id="RHEA-COMP:10373"/>
        <dbReference type="Rhea" id="RHEA-COMP:10374"/>
        <dbReference type="ChEBI" id="CHEBI:15377"/>
        <dbReference type="ChEBI" id="CHEBI:15378"/>
        <dbReference type="ChEBI" id="CHEBI:28938"/>
        <dbReference type="ChEBI" id="CHEBI:74411"/>
        <dbReference type="ChEBI" id="CHEBI:82852"/>
        <dbReference type="EC" id="3.5.4.33"/>
    </reaction>
</comment>
<comment type="function">
    <text evidence="8">Catalyzes the deamination of adenosine to inosine at the wobble position 34 of tRNA(Arg2).</text>
</comment>
<evidence type="ECO:0000256" key="8">
    <source>
        <dbReference type="HAMAP-Rule" id="MF_00972"/>
    </source>
</evidence>
<proteinExistence type="inferred from homology"/>